<keyword evidence="1" id="KW-0472">Membrane</keyword>
<keyword evidence="3" id="KW-1185">Reference proteome</keyword>
<feature type="transmembrane region" description="Helical" evidence="1">
    <location>
        <begin position="138"/>
        <end position="158"/>
    </location>
</feature>
<proteinExistence type="predicted"/>
<name>A0A261XVQ7_9FUNG</name>
<keyword evidence="1" id="KW-1133">Transmembrane helix</keyword>
<dbReference type="AlphaFoldDB" id="A0A261XVQ7"/>
<dbReference type="Proteomes" id="UP000242875">
    <property type="component" value="Unassembled WGS sequence"/>
</dbReference>
<organism evidence="2 3">
    <name type="scientific">Bifiguratus adelaidae</name>
    <dbReference type="NCBI Taxonomy" id="1938954"/>
    <lineage>
        <taxon>Eukaryota</taxon>
        <taxon>Fungi</taxon>
        <taxon>Fungi incertae sedis</taxon>
        <taxon>Mucoromycota</taxon>
        <taxon>Mucoromycotina</taxon>
        <taxon>Endogonomycetes</taxon>
        <taxon>Endogonales</taxon>
        <taxon>Endogonales incertae sedis</taxon>
        <taxon>Bifiguratus</taxon>
    </lineage>
</organism>
<evidence type="ECO:0000313" key="2">
    <source>
        <dbReference type="EMBL" id="OZJ02437.1"/>
    </source>
</evidence>
<protein>
    <submittedName>
        <fullName evidence="2">Uncharacterized protein</fullName>
    </submittedName>
</protein>
<reference evidence="2 3" key="1">
    <citation type="journal article" date="2017" name="Mycologia">
        <title>Bifiguratus adelaidae, gen. et sp. nov., a new member of Mucoromycotina in endophytic and soil-dwelling habitats.</title>
        <authorList>
            <person name="Torres-Cruz T.J."/>
            <person name="Billingsley Tobias T.L."/>
            <person name="Almatruk M."/>
            <person name="Hesse C."/>
            <person name="Kuske C.R."/>
            <person name="Desiro A."/>
            <person name="Benucci G.M."/>
            <person name="Bonito G."/>
            <person name="Stajich J.E."/>
            <person name="Dunlap C."/>
            <person name="Arnold A.E."/>
            <person name="Porras-Alfaro A."/>
        </authorList>
    </citation>
    <scope>NUCLEOTIDE SEQUENCE [LARGE SCALE GENOMIC DNA]</scope>
    <source>
        <strain evidence="2 3">AZ0501</strain>
    </source>
</reference>
<keyword evidence="1" id="KW-0812">Transmembrane</keyword>
<accession>A0A261XVQ7</accession>
<comment type="caution">
    <text evidence="2">The sequence shown here is derived from an EMBL/GenBank/DDBJ whole genome shotgun (WGS) entry which is preliminary data.</text>
</comment>
<gene>
    <name evidence="2" type="ORF">BZG36_04402</name>
</gene>
<evidence type="ECO:0000256" key="1">
    <source>
        <dbReference type="SAM" id="Phobius"/>
    </source>
</evidence>
<evidence type="ECO:0000313" key="3">
    <source>
        <dbReference type="Proteomes" id="UP000242875"/>
    </source>
</evidence>
<sequence>MTSNATASPSDLPSVNCPYTYTYAACVLASTPNQCSQPWINQYTLCAYCNGNTQPVDNAINFCASTRGITYLTNPANSSTFAASVSSLVGSSPTPYLYPTSTPVPYSYIPYSNASPSTSASGAYQTSSSGPSSLSPTVLPVVILVPAAAIITIAAYAFSYARKKRKLEEEQARRYSVAGYAYPPPAPIYGNHVYVYQQMPDIPPTIPMYYIRDPATEPPQGSMPTHTSPQ</sequence>
<dbReference type="EMBL" id="MVBO01000151">
    <property type="protein sequence ID" value="OZJ02437.1"/>
    <property type="molecule type" value="Genomic_DNA"/>
</dbReference>